<name>A0A0P0UZJ7_ORYSJ</name>
<dbReference type="SMR" id="A0A0P0UZJ7"/>
<protein>
    <submittedName>
        <fullName evidence="1">Os01g0202601 protein</fullName>
    </submittedName>
</protein>
<reference evidence="1 2" key="2">
    <citation type="journal article" date="2013" name="Plant Cell Physiol.">
        <title>Rice Annotation Project Database (RAP-DB): an integrative and interactive database for rice genomics.</title>
        <authorList>
            <person name="Sakai H."/>
            <person name="Lee S.S."/>
            <person name="Tanaka T."/>
            <person name="Numa H."/>
            <person name="Kim J."/>
            <person name="Kawahara Y."/>
            <person name="Wakimoto H."/>
            <person name="Yang C.C."/>
            <person name="Iwamoto M."/>
            <person name="Abe T."/>
            <person name="Yamada Y."/>
            <person name="Muto A."/>
            <person name="Inokuchi H."/>
            <person name="Ikemura T."/>
            <person name="Matsumoto T."/>
            <person name="Sasaki T."/>
            <person name="Itoh T."/>
        </authorList>
    </citation>
    <scope>NUCLEOTIDE SEQUENCE [LARGE SCALE GENOMIC DNA]</scope>
    <source>
        <strain evidence="2">cv. Nipponbare</strain>
    </source>
</reference>
<dbReference type="eggNOG" id="KOG0376">
    <property type="taxonomic scope" value="Eukaryota"/>
</dbReference>
<evidence type="ECO:0000313" key="1">
    <source>
        <dbReference type="EMBL" id="BAS70920.1"/>
    </source>
</evidence>
<sequence length="114" mass="12973">ASCIRHIRSSLVIIPQLQRGSRKRGAVLSFGVDAIKRFLDGNNLDLVIRCHKVKDMKSNMMESLFSFSAPIRNVILMLMGNTGAFIPFTSPDLKQDTAKFYMVCPFFDFLHRSF</sequence>
<proteinExistence type="predicted"/>
<dbReference type="EMBL" id="AP014957">
    <property type="protein sequence ID" value="BAS70920.1"/>
    <property type="molecule type" value="Genomic_DNA"/>
</dbReference>
<dbReference type="AlphaFoldDB" id="A0A0P0UZJ7"/>
<feature type="non-terminal residue" evidence="1">
    <location>
        <position position="1"/>
    </location>
</feature>
<dbReference type="InParanoid" id="A0A0P0UZJ7"/>
<reference evidence="1 2" key="3">
    <citation type="journal article" date="2013" name="Rice">
        <title>Improvement of the Oryza sativa Nipponbare reference genome using next generation sequence and optical map data.</title>
        <authorList>
            <person name="Kawahara Y."/>
            <person name="de la Bastide M."/>
            <person name="Hamilton J.P."/>
            <person name="Kanamori H."/>
            <person name="McCombie W.R."/>
            <person name="Ouyang S."/>
            <person name="Schwartz D.C."/>
            <person name="Tanaka T."/>
            <person name="Wu J."/>
            <person name="Zhou S."/>
            <person name="Childs K.L."/>
            <person name="Davidson R.M."/>
            <person name="Lin H."/>
            <person name="Quesada-Ocampo L."/>
            <person name="Vaillancourt B."/>
            <person name="Sakai H."/>
            <person name="Lee S.S."/>
            <person name="Kim J."/>
            <person name="Numa H."/>
            <person name="Itoh T."/>
            <person name="Buell C.R."/>
            <person name="Matsumoto T."/>
        </authorList>
    </citation>
    <scope>NUCLEOTIDE SEQUENCE [LARGE SCALE GENOMIC DNA]</scope>
    <source>
        <strain evidence="2">cv. Nipponbare</strain>
    </source>
</reference>
<organism evidence="1 2">
    <name type="scientific">Oryza sativa subsp. japonica</name>
    <name type="common">Rice</name>
    <dbReference type="NCBI Taxonomy" id="39947"/>
    <lineage>
        <taxon>Eukaryota</taxon>
        <taxon>Viridiplantae</taxon>
        <taxon>Streptophyta</taxon>
        <taxon>Embryophyta</taxon>
        <taxon>Tracheophyta</taxon>
        <taxon>Spermatophyta</taxon>
        <taxon>Magnoliopsida</taxon>
        <taxon>Liliopsida</taxon>
        <taxon>Poales</taxon>
        <taxon>Poaceae</taxon>
        <taxon>BOP clade</taxon>
        <taxon>Oryzoideae</taxon>
        <taxon>Oryzeae</taxon>
        <taxon>Oryzinae</taxon>
        <taxon>Oryza</taxon>
        <taxon>Oryza sativa</taxon>
    </lineage>
</organism>
<dbReference type="InterPro" id="IPR029052">
    <property type="entry name" value="Metallo-depent_PP-like"/>
</dbReference>
<keyword evidence="2" id="KW-1185">Reference proteome</keyword>
<dbReference type="Gramene" id="Os01t0202601-00">
    <property type="protein sequence ID" value="Os01t0202601-00"/>
    <property type="gene ID" value="Os01g0202601"/>
</dbReference>
<dbReference type="Gene3D" id="3.60.21.10">
    <property type="match status" value="1"/>
</dbReference>
<accession>A0A0P0UZJ7</accession>
<dbReference type="Proteomes" id="UP000059680">
    <property type="component" value="Chromosome 1"/>
</dbReference>
<dbReference type="PaxDb" id="39947-A0A0P0UZJ7"/>
<reference evidence="2" key="1">
    <citation type="journal article" date="2005" name="Nature">
        <title>The map-based sequence of the rice genome.</title>
        <authorList>
            <consortium name="International rice genome sequencing project (IRGSP)"/>
            <person name="Matsumoto T."/>
            <person name="Wu J."/>
            <person name="Kanamori H."/>
            <person name="Katayose Y."/>
            <person name="Fujisawa M."/>
            <person name="Namiki N."/>
            <person name="Mizuno H."/>
            <person name="Yamamoto K."/>
            <person name="Antonio B.A."/>
            <person name="Baba T."/>
            <person name="Sakata K."/>
            <person name="Nagamura Y."/>
            <person name="Aoki H."/>
            <person name="Arikawa K."/>
            <person name="Arita K."/>
            <person name="Bito T."/>
            <person name="Chiden Y."/>
            <person name="Fujitsuka N."/>
            <person name="Fukunaka R."/>
            <person name="Hamada M."/>
            <person name="Harada C."/>
            <person name="Hayashi A."/>
            <person name="Hijishita S."/>
            <person name="Honda M."/>
            <person name="Hosokawa S."/>
            <person name="Ichikawa Y."/>
            <person name="Idonuma A."/>
            <person name="Iijima M."/>
            <person name="Ikeda M."/>
            <person name="Ikeno M."/>
            <person name="Ito K."/>
            <person name="Ito S."/>
            <person name="Ito T."/>
            <person name="Ito Y."/>
            <person name="Ito Y."/>
            <person name="Iwabuchi A."/>
            <person name="Kamiya K."/>
            <person name="Karasawa W."/>
            <person name="Kurita K."/>
            <person name="Katagiri S."/>
            <person name="Kikuta A."/>
            <person name="Kobayashi H."/>
            <person name="Kobayashi N."/>
            <person name="Machita K."/>
            <person name="Maehara T."/>
            <person name="Masukawa M."/>
            <person name="Mizubayashi T."/>
            <person name="Mukai Y."/>
            <person name="Nagasaki H."/>
            <person name="Nagata Y."/>
            <person name="Naito S."/>
            <person name="Nakashima M."/>
            <person name="Nakama Y."/>
            <person name="Nakamichi Y."/>
            <person name="Nakamura M."/>
            <person name="Meguro A."/>
            <person name="Negishi M."/>
            <person name="Ohta I."/>
            <person name="Ohta T."/>
            <person name="Okamoto M."/>
            <person name="Ono N."/>
            <person name="Saji S."/>
            <person name="Sakaguchi M."/>
            <person name="Sakai K."/>
            <person name="Shibata M."/>
            <person name="Shimokawa T."/>
            <person name="Song J."/>
            <person name="Takazaki Y."/>
            <person name="Terasawa K."/>
            <person name="Tsugane M."/>
            <person name="Tsuji K."/>
            <person name="Ueda S."/>
            <person name="Waki K."/>
            <person name="Yamagata H."/>
            <person name="Yamamoto M."/>
            <person name="Yamamoto S."/>
            <person name="Yamane H."/>
            <person name="Yoshiki S."/>
            <person name="Yoshihara R."/>
            <person name="Yukawa K."/>
            <person name="Zhong H."/>
            <person name="Yano M."/>
            <person name="Yuan Q."/>
            <person name="Ouyang S."/>
            <person name="Liu J."/>
            <person name="Jones K.M."/>
            <person name="Gansberger K."/>
            <person name="Moffat K."/>
            <person name="Hill J."/>
            <person name="Bera J."/>
            <person name="Fadrosh D."/>
            <person name="Jin S."/>
            <person name="Johri S."/>
            <person name="Kim M."/>
            <person name="Overton L."/>
            <person name="Reardon M."/>
            <person name="Tsitrin T."/>
            <person name="Vuong H."/>
            <person name="Weaver B."/>
            <person name="Ciecko A."/>
            <person name="Tallon L."/>
            <person name="Jackson J."/>
            <person name="Pai G."/>
            <person name="Aken S.V."/>
            <person name="Utterback T."/>
            <person name="Reidmuller S."/>
            <person name="Feldblyum T."/>
            <person name="Hsiao J."/>
            <person name="Zismann V."/>
            <person name="Iobst S."/>
            <person name="de Vazeille A.R."/>
            <person name="Buell C.R."/>
            <person name="Ying K."/>
            <person name="Li Y."/>
            <person name="Lu T."/>
            <person name="Huang Y."/>
            <person name="Zhao Q."/>
            <person name="Feng Q."/>
            <person name="Zhang L."/>
            <person name="Zhu J."/>
            <person name="Weng Q."/>
            <person name="Mu J."/>
            <person name="Lu Y."/>
            <person name="Fan D."/>
            <person name="Liu Y."/>
            <person name="Guan J."/>
            <person name="Zhang Y."/>
            <person name="Yu S."/>
            <person name="Liu X."/>
            <person name="Zhang Y."/>
            <person name="Hong G."/>
            <person name="Han B."/>
            <person name="Choisne N."/>
            <person name="Demange N."/>
            <person name="Orjeda G."/>
            <person name="Samain S."/>
            <person name="Cattolico L."/>
            <person name="Pelletier E."/>
            <person name="Couloux A."/>
            <person name="Segurens B."/>
            <person name="Wincker P."/>
            <person name="D'Hont A."/>
            <person name="Scarpelli C."/>
            <person name="Weissenbach J."/>
            <person name="Salanoubat M."/>
            <person name="Quetier F."/>
            <person name="Yu Y."/>
            <person name="Kim H.R."/>
            <person name="Rambo T."/>
            <person name="Currie J."/>
            <person name="Collura K."/>
            <person name="Luo M."/>
            <person name="Yang T."/>
            <person name="Ammiraju J.S.S."/>
            <person name="Engler F."/>
            <person name="Soderlund C."/>
            <person name="Wing R.A."/>
            <person name="Palmer L.E."/>
            <person name="de la Bastide M."/>
            <person name="Spiegel L."/>
            <person name="Nascimento L."/>
            <person name="Zutavern T."/>
            <person name="O'Shaughnessy A."/>
            <person name="Dike S."/>
            <person name="Dedhia N."/>
            <person name="Preston R."/>
            <person name="Balija V."/>
            <person name="McCombie W.R."/>
            <person name="Chow T."/>
            <person name="Chen H."/>
            <person name="Chung M."/>
            <person name="Chen C."/>
            <person name="Shaw J."/>
            <person name="Wu H."/>
            <person name="Hsiao K."/>
            <person name="Chao Y."/>
            <person name="Chu M."/>
            <person name="Cheng C."/>
            <person name="Hour A."/>
            <person name="Lee P."/>
            <person name="Lin S."/>
            <person name="Lin Y."/>
            <person name="Liou J."/>
            <person name="Liu S."/>
            <person name="Hsing Y."/>
            <person name="Raghuvanshi S."/>
            <person name="Mohanty A."/>
            <person name="Bharti A.K."/>
            <person name="Gaur A."/>
            <person name="Gupta V."/>
            <person name="Kumar D."/>
            <person name="Ravi V."/>
            <person name="Vij S."/>
            <person name="Kapur A."/>
            <person name="Khurana P."/>
            <person name="Khurana P."/>
            <person name="Khurana J.P."/>
            <person name="Tyagi A.K."/>
            <person name="Gaikwad K."/>
            <person name="Singh A."/>
            <person name="Dalal V."/>
            <person name="Srivastava S."/>
            <person name="Dixit A."/>
            <person name="Pal A.K."/>
            <person name="Ghazi I.A."/>
            <person name="Yadav M."/>
            <person name="Pandit A."/>
            <person name="Bhargava A."/>
            <person name="Sureshbabu K."/>
            <person name="Batra K."/>
            <person name="Sharma T.R."/>
            <person name="Mohapatra T."/>
            <person name="Singh N.K."/>
            <person name="Messing J."/>
            <person name="Nelson A.B."/>
            <person name="Fuks G."/>
            <person name="Kavchok S."/>
            <person name="Keizer G."/>
            <person name="Linton E."/>
            <person name="Llaca V."/>
            <person name="Song R."/>
            <person name="Tanyolac B."/>
            <person name="Young S."/>
            <person name="Ho-Il K."/>
            <person name="Hahn J.H."/>
            <person name="Sangsakoo G."/>
            <person name="Vanavichit A."/>
            <person name="de Mattos Luiz.A.T."/>
            <person name="Zimmer P.D."/>
            <person name="Malone G."/>
            <person name="Dellagostin O."/>
            <person name="de Oliveira A.C."/>
            <person name="Bevan M."/>
            <person name="Bancroft I."/>
            <person name="Minx P."/>
            <person name="Cordum H."/>
            <person name="Wilson R."/>
            <person name="Cheng Z."/>
            <person name="Jin W."/>
            <person name="Jiang J."/>
            <person name="Leong S.A."/>
            <person name="Iwama H."/>
            <person name="Gojobori T."/>
            <person name="Itoh T."/>
            <person name="Niimura Y."/>
            <person name="Fujii Y."/>
            <person name="Habara T."/>
            <person name="Sakai H."/>
            <person name="Sato Y."/>
            <person name="Wilson G."/>
            <person name="Kumar K."/>
            <person name="McCouch S."/>
            <person name="Juretic N."/>
            <person name="Hoen D."/>
            <person name="Wright S."/>
            <person name="Bruskiewich R."/>
            <person name="Bureau T."/>
            <person name="Miyao A."/>
            <person name="Hirochika H."/>
            <person name="Nishikawa T."/>
            <person name="Kadowaki K."/>
            <person name="Sugiura M."/>
            <person name="Burr B."/>
            <person name="Sasaki T."/>
        </authorList>
    </citation>
    <scope>NUCLEOTIDE SEQUENCE [LARGE SCALE GENOMIC DNA]</scope>
    <source>
        <strain evidence="2">cv. Nipponbare</strain>
    </source>
</reference>
<gene>
    <name evidence="1" type="ordered locus">Os01g0202601</name>
    <name evidence="1" type="ORF">OSNPB_010202601</name>
</gene>
<dbReference type="STRING" id="39947.A0A0P0UZJ7"/>
<evidence type="ECO:0000313" key="2">
    <source>
        <dbReference type="Proteomes" id="UP000059680"/>
    </source>
</evidence>